<evidence type="ECO:0000256" key="1">
    <source>
        <dbReference type="ARBA" id="ARBA00001936"/>
    </source>
</evidence>
<dbReference type="Proteomes" id="UP001180020">
    <property type="component" value="Unassembled WGS sequence"/>
</dbReference>
<evidence type="ECO:0000256" key="11">
    <source>
        <dbReference type="ARBA" id="ARBA00023242"/>
    </source>
</evidence>
<dbReference type="InterPro" id="IPR036412">
    <property type="entry name" value="HAD-like_sf"/>
</dbReference>
<dbReference type="SUPFAM" id="SSF56784">
    <property type="entry name" value="HAD-like"/>
    <property type="match status" value="1"/>
</dbReference>
<dbReference type="SMART" id="SM00292">
    <property type="entry name" value="BRCT"/>
    <property type="match status" value="1"/>
</dbReference>
<dbReference type="EMBL" id="JAUJYO010000016">
    <property type="protein sequence ID" value="KAK1295274.1"/>
    <property type="molecule type" value="Genomic_DNA"/>
</dbReference>
<protein>
    <recommendedName>
        <fullName evidence="4">protein-serine/threonine phosphatase</fullName>
        <ecNumber evidence="4">3.1.3.16</ecNumber>
    </recommendedName>
</protein>
<evidence type="ECO:0000256" key="2">
    <source>
        <dbReference type="ARBA" id="ARBA00001946"/>
    </source>
</evidence>
<dbReference type="InterPro" id="IPR023214">
    <property type="entry name" value="HAD_sf"/>
</dbReference>
<reference evidence="18" key="2">
    <citation type="submission" date="2023-06" db="EMBL/GenBank/DDBJ databases">
        <authorList>
            <person name="Ma L."/>
            <person name="Liu K.-W."/>
            <person name="Li Z."/>
            <person name="Hsiao Y.-Y."/>
            <person name="Qi Y."/>
            <person name="Fu T."/>
            <person name="Tang G."/>
            <person name="Zhang D."/>
            <person name="Sun W.-H."/>
            <person name="Liu D.-K."/>
            <person name="Li Y."/>
            <person name="Chen G.-Z."/>
            <person name="Liu X.-D."/>
            <person name="Liao X.-Y."/>
            <person name="Jiang Y.-T."/>
            <person name="Yu X."/>
            <person name="Hao Y."/>
            <person name="Huang J."/>
            <person name="Zhao X.-W."/>
            <person name="Ke S."/>
            <person name="Chen Y.-Y."/>
            <person name="Wu W.-L."/>
            <person name="Hsu J.-L."/>
            <person name="Lin Y.-F."/>
            <person name="Huang M.-D."/>
            <person name="Li C.-Y."/>
            <person name="Huang L."/>
            <person name="Wang Z.-W."/>
            <person name="Zhao X."/>
            <person name="Zhong W.-Y."/>
            <person name="Peng D.-H."/>
            <person name="Ahmad S."/>
            <person name="Lan S."/>
            <person name="Zhang J.-S."/>
            <person name="Tsai W.-C."/>
            <person name="Van De Peer Y."/>
            <person name="Liu Z.-J."/>
        </authorList>
    </citation>
    <scope>NUCLEOTIDE SEQUENCE</scope>
    <source>
        <strain evidence="18">CP</strain>
        <tissue evidence="18">Leaves</tissue>
    </source>
</reference>
<dbReference type="InterPro" id="IPR004274">
    <property type="entry name" value="FCP1_dom"/>
</dbReference>
<dbReference type="InterPro" id="IPR001357">
    <property type="entry name" value="BRCT_dom"/>
</dbReference>
<evidence type="ECO:0000256" key="3">
    <source>
        <dbReference type="ARBA" id="ARBA00004123"/>
    </source>
</evidence>
<feature type="compositionally biased region" description="Polar residues" evidence="15">
    <location>
        <begin position="132"/>
        <end position="141"/>
    </location>
</feature>
<keyword evidence="7" id="KW-0378">Hydrolase</keyword>
<evidence type="ECO:0000256" key="7">
    <source>
        <dbReference type="ARBA" id="ARBA00022801"/>
    </source>
</evidence>
<dbReference type="PANTHER" id="PTHR23081:SF2">
    <property type="entry name" value="RNA POLYMERASE II C-TERMINAL DOMAIN PHOSPHATASE-LIKE 3"/>
    <property type="match status" value="1"/>
</dbReference>
<evidence type="ECO:0000256" key="13">
    <source>
        <dbReference type="ARBA" id="ARBA00048336"/>
    </source>
</evidence>
<evidence type="ECO:0000256" key="8">
    <source>
        <dbReference type="ARBA" id="ARBA00022884"/>
    </source>
</evidence>
<comment type="catalytic activity">
    <reaction evidence="13">
        <text>O-phospho-L-threonyl-[protein] + H2O = L-threonyl-[protein] + phosphate</text>
        <dbReference type="Rhea" id="RHEA:47004"/>
        <dbReference type="Rhea" id="RHEA-COMP:11060"/>
        <dbReference type="Rhea" id="RHEA-COMP:11605"/>
        <dbReference type="ChEBI" id="CHEBI:15377"/>
        <dbReference type="ChEBI" id="CHEBI:30013"/>
        <dbReference type="ChEBI" id="CHEBI:43474"/>
        <dbReference type="ChEBI" id="CHEBI:61977"/>
        <dbReference type="EC" id="3.1.3.16"/>
    </reaction>
</comment>
<dbReference type="CDD" id="cd17729">
    <property type="entry name" value="BRCT_CTDP1"/>
    <property type="match status" value="1"/>
</dbReference>
<reference evidence="18" key="1">
    <citation type="journal article" date="2023" name="Nat. Commun.">
        <title>Diploid and tetraploid genomes of Acorus and the evolution of monocots.</title>
        <authorList>
            <person name="Ma L."/>
            <person name="Liu K.W."/>
            <person name="Li Z."/>
            <person name="Hsiao Y.Y."/>
            <person name="Qi Y."/>
            <person name="Fu T."/>
            <person name="Tang G.D."/>
            <person name="Zhang D."/>
            <person name="Sun W.H."/>
            <person name="Liu D.K."/>
            <person name="Li Y."/>
            <person name="Chen G.Z."/>
            <person name="Liu X.D."/>
            <person name="Liao X.Y."/>
            <person name="Jiang Y.T."/>
            <person name="Yu X."/>
            <person name="Hao Y."/>
            <person name="Huang J."/>
            <person name="Zhao X.W."/>
            <person name="Ke S."/>
            <person name="Chen Y.Y."/>
            <person name="Wu W.L."/>
            <person name="Hsu J.L."/>
            <person name="Lin Y.F."/>
            <person name="Huang M.D."/>
            <person name="Li C.Y."/>
            <person name="Huang L."/>
            <person name="Wang Z.W."/>
            <person name="Zhao X."/>
            <person name="Zhong W.Y."/>
            <person name="Peng D.H."/>
            <person name="Ahmad S."/>
            <person name="Lan S."/>
            <person name="Zhang J.S."/>
            <person name="Tsai W.C."/>
            <person name="Van de Peer Y."/>
            <person name="Liu Z.J."/>
        </authorList>
    </citation>
    <scope>NUCLEOTIDE SEQUENCE</scope>
    <source>
        <strain evidence="18">CP</strain>
    </source>
</reference>
<dbReference type="AlphaFoldDB" id="A0AAV9D369"/>
<evidence type="ECO:0000256" key="4">
    <source>
        <dbReference type="ARBA" id="ARBA00013081"/>
    </source>
</evidence>
<keyword evidence="9" id="KW-0805">Transcription regulation</keyword>
<dbReference type="Pfam" id="PF25505">
    <property type="entry name" value="ARM_CPL3"/>
    <property type="match status" value="1"/>
</dbReference>
<accession>A0AAV9D369</accession>
<keyword evidence="19" id="KW-1185">Reference proteome</keyword>
<dbReference type="Pfam" id="PF12738">
    <property type="entry name" value="PTCB-BRCT"/>
    <property type="match status" value="1"/>
</dbReference>
<feature type="compositionally biased region" description="Polar residues" evidence="15">
    <location>
        <begin position="217"/>
        <end position="230"/>
    </location>
</feature>
<feature type="region of interest" description="Disordered" evidence="15">
    <location>
        <begin position="217"/>
        <end position="240"/>
    </location>
</feature>
<evidence type="ECO:0000259" key="17">
    <source>
        <dbReference type="PROSITE" id="PS50969"/>
    </source>
</evidence>
<name>A0AAV9D369_ACOCL</name>
<comment type="cofactor">
    <cofactor evidence="2">
        <name>Mg(2+)</name>
        <dbReference type="ChEBI" id="CHEBI:18420"/>
    </cofactor>
</comment>
<feature type="domain" description="FCP1 homology" evidence="17">
    <location>
        <begin position="448"/>
        <end position="622"/>
    </location>
</feature>
<comment type="subcellular location">
    <subcellularLocation>
        <location evidence="3">Nucleus</location>
    </subcellularLocation>
</comment>
<dbReference type="CDD" id="cd07521">
    <property type="entry name" value="HAD_FCP1-like"/>
    <property type="match status" value="1"/>
</dbReference>
<dbReference type="InterPro" id="IPR039189">
    <property type="entry name" value="Fcp1"/>
</dbReference>
<keyword evidence="11" id="KW-0539">Nucleus</keyword>
<organism evidence="18 19">
    <name type="scientific">Acorus calamus</name>
    <name type="common">Sweet flag</name>
    <dbReference type="NCBI Taxonomy" id="4465"/>
    <lineage>
        <taxon>Eukaryota</taxon>
        <taxon>Viridiplantae</taxon>
        <taxon>Streptophyta</taxon>
        <taxon>Embryophyta</taxon>
        <taxon>Tracheophyta</taxon>
        <taxon>Spermatophyta</taxon>
        <taxon>Magnoliopsida</taxon>
        <taxon>Liliopsida</taxon>
        <taxon>Acoraceae</taxon>
        <taxon>Acorus</taxon>
    </lineage>
</organism>
<dbReference type="PANTHER" id="PTHR23081">
    <property type="entry name" value="RNA POLYMERASE II CTD PHOSPHATASE"/>
    <property type="match status" value="1"/>
</dbReference>
<feature type="region of interest" description="Disordered" evidence="15">
    <location>
        <begin position="1"/>
        <end position="34"/>
    </location>
</feature>
<gene>
    <name evidence="18" type="primary">CPL3</name>
    <name evidence="18" type="ORF">QJS10_CPA16g00843</name>
</gene>
<feature type="region of interest" description="Disordered" evidence="15">
    <location>
        <begin position="160"/>
        <end position="189"/>
    </location>
</feature>
<evidence type="ECO:0000256" key="15">
    <source>
        <dbReference type="SAM" id="MobiDB-lite"/>
    </source>
</evidence>
<comment type="cofactor">
    <cofactor evidence="1">
        <name>Mn(2+)</name>
        <dbReference type="ChEBI" id="CHEBI:29035"/>
    </cofactor>
</comment>
<keyword evidence="10" id="KW-0804">Transcription</keyword>
<keyword evidence="6" id="KW-0479">Metal-binding</keyword>
<dbReference type="GO" id="GO:0005634">
    <property type="term" value="C:nucleus"/>
    <property type="evidence" value="ECO:0007669"/>
    <property type="project" value="UniProtKB-SubCell"/>
</dbReference>
<comment type="subunit">
    <text evidence="14">Interacts with RAP74.</text>
</comment>
<evidence type="ECO:0000256" key="12">
    <source>
        <dbReference type="ARBA" id="ARBA00047761"/>
    </source>
</evidence>
<dbReference type="GO" id="GO:0046872">
    <property type="term" value="F:metal ion binding"/>
    <property type="evidence" value="ECO:0007669"/>
    <property type="project" value="UniProtKB-KW"/>
</dbReference>
<dbReference type="EC" id="3.1.3.16" evidence="4"/>
<comment type="catalytic activity">
    <reaction evidence="12">
        <text>O-phospho-L-seryl-[protein] + H2O = L-seryl-[protein] + phosphate</text>
        <dbReference type="Rhea" id="RHEA:20629"/>
        <dbReference type="Rhea" id="RHEA-COMP:9863"/>
        <dbReference type="Rhea" id="RHEA-COMP:11604"/>
        <dbReference type="ChEBI" id="CHEBI:15377"/>
        <dbReference type="ChEBI" id="CHEBI:29999"/>
        <dbReference type="ChEBI" id="CHEBI:43474"/>
        <dbReference type="ChEBI" id="CHEBI:83421"/>
        <dbReference type="EC" id="3.1.3.16"/>
    </reaction>
</comment>
<proteinExistence type="predicted"/>
<evidence type="ECO:0000259" key="16">
    <source>
        <dbReference type="PROSITE" id="PS50172"/>
    </source>
</evidence>
<dbReference type="SUPFAM" id="SSF52113">
    <property type="entry name" value="BRCT domain"/>
    <property type="match status" value="1"/>
</dbReference>
<dbReference type="SMART" id="SM00577">
    <property type="entry name" value="CPDc"/>
    <property type="match status" value="1"/>
</dbReference>
<dbReference type="FunFam" id="3.40.50.10190:FF:000014">
    <property type="entry name" value="RNA polymerase II C-terminal domain phosphatase-like 3"/>
    <property type="match status" value="1"/>
</dbReference>
<keyword evidence="8" id="KW-0694">RNA-binding</keyword>
<feature type="region of interest" description="Disordered" evidence="15">
    <location>
        <begin position="356"/>
        <end position="392"/>
    </location>
</feature>
<dbReference type="Gene3D" id="3.40.50.10190">
    <property type="entry name" value="BRCT domain"/>
    <property type="match status" value="1"/>
</dbReference>
<dbReference type="PROSITE" id="PS50969">
    <property type="entry name" value="FCP1"/>
    <property type="match status" value="1"/>
</dbReference>
<evidence type="ECO:0000256" key="5">
    <source>
        <dbReference type="ARBA" id="ARBA00022491"/>
    </source>
</evidence>
<sequence length="759" mass="84005">MEGTVDWTTNSGGGGGGDDEELEEGEIRSGSDGGDMVFLAMDVCKREQIKDPVSRMPDYAKSRDPPLFPLKKLTEIEDFLKSLVSVGSQTELSFNSDGNSTHFSLKFDHNQIPLSKKPRTESISVKPKDSSTLRNNFVTQPTIPPRGRVDFSHLIDLHTDANADSLPSPTREIAPPLPPQRPPQQARNCCSQMGTGSFTLHPYMTKALKTISSHQQKFGHTSPIASTRLPSPTPADDLKEISSSSVSVSASRPVDLTMPSVPVVCGTTVKEKPILNACVKSRDPRLIFANHEAGILDINMRPVLIEDNVNRSGTNGETSPTEIKNSQNEVLKIQLKPQDPRRVLFNNTVARESLGSERAGIKGANPSDIHNKNNLTVREQRDQTEPSKDLPLLNIGRQCTNNIMNSADIVSSSEGIGPVILTKANKVDGGNSVMDSNNENTSTSNQEASSSQSEQFGNVDHLLDGYDDEQKAAIQKERTRRIEEQNKMFAARKLCLVLDLDHTLLNSAKASKLFELHIYTMGNRLYANEMAKLLDPEGVLFAGRVMSRGDDSVDPCDRVERWPKIKDLGGVMGLESAVVIIDDSANVWPHHQLNLMAIERYFYFPCSRRQFRFSGSSLLEMGVDERAEDGMLASSLEVIKRIHQIFFSQPLNEVDVRNILACEQRSVLRGCVILFSRVFPMGEVNPHLHPLWRTAEQFGAVCTTQMDAKVTHVVAASPGTDKVNWARSTGKYAVHPSWIEASSLLYRRADEKRFPIPVQ</sequence>
<dbReference type="InterPro" id="IPR036420">
    <property type="entry name" value="BRCT_dom_sf"/>
</dbReference>
<feature type="compositionally biased region" description="Low complexity" evidence="15">
    <location>
        <begin position="436"/>
        <end position="454"/>
    </location>
</feature>
<evidence type="ECO:0000313" key="18">
    <source>
        <dbReference type="EMBL" id="KAK1295274.1"/>
    </source>
</evidence>
<feature type="compositionally biased region" description="Basic and acidic residues" evidence="15">
    <location>
        <begin position="378"/>
        <end position="388"/>
    </location>
</feature>
<evidence type="ECO:0000256" key="6">
    <source>
        <dbReference type="ARBA" id="ARBA00022723"/>
    </source>
</evidence>
<evidence type="ECO:0000256" key="9">
    <source>
        <dbReference type="ARBA" id="ARBA00023015"/>
    </source>
</evidence>
<feature type="region of interest" description="Disordered" evidence="15">
    <location>
        <begin position="426"/>
        <end position="454"/>
    </location>
</feature>
<dbReference type="GO" id="GO:0009651">
    <property type="term" value="P:response to salt stress"/>
    <property type="evidence" value="ECO:0007669"/>
    <property type="project" value="UniProtKB-ARBA"/>
</dbReference>
<feature type="region of interest" description="Disordered" evidence="15">
    <location>
        <begin position="116"/>
        <end position="145"/>
    </location>
</feature>
<dbReference type="Gene3D" id="3.40.50.1000">
    <property type="entry name" value="HAD superfamily/HAD-like"/>
    <property type="match status" value="2"/>
</dbReference>
<comment type="caution">
    <text evidence="18">The sequence shown here is derived from an EMBL/GenBank/DDBJ whole genome shotgun (WGS) entry which is preliminary data.</text>
</comment>
<dbReference type="GO" id="GO:0008420">
    <property type="term" value="F:RNA polymerase II CTD heptapeptide repeat phosphatase activity"/>
    <property type="evidence" value="ECO:0007669"/>
    <property type="project" value="InterPro"/>
</dbReference>
<feature type="compositionally biased region" description="Polar residues" evidence="15">
    <location>
        <begin position="1"/>
        <end position="10"/>
    </location>
</feature>
<dbReference type="PROSITE" id="PS50172">
    <property type="entry name" value="BRCT"/>
    <property type="match status" value="1"/>
</dbReference>
<evidence type="ECO:0000313" key="19">
    <source>
        <dbReference type="Proteomes" id="UP001180020"/>
    </source>
</evidence>
<evidence type="ECO:0000256" key="14">
    <source>
        <dbReference type="ARBA" id="ARBA00063107"/>
    </source>
</evidence>
<evidence type="ECO:0000256" key="10">
    <source>
        <dbReference type="ARBA" id="ARBA00023163"/>
    </source>
</evidence>
<dbReference type="InterPro" id="IPR057473">
    <property type="entry name" value="ARM_CPL3"/>
</dbReference>
<keyword evidence="5" id="KW-0678">Repressor</keyword>
<dbReference type="GO" id="GO:0003723">
    <property type="term" value="F:RNA binding"/>
    <property type="evidence" value="ECO:0007669"/>
    <property type="project" value="UniProtKB-KW"/>
</dbReference>
<dbReference type="Pfam" id="PF03031">
    <property type="entry name" value="NIF"/>
    <property type="match status" value="1"/>
</dbReference>
<feature type="domain" description="BRCT" evidence="16">
    <location>
        <begin position="663"/>
        <end position="756"/>
    </location>
</feature>